<proteinExistence type="predicted"/>
<keyword evidence="1" id="KW-0472">Membrane</keyword>
<dbReference type="AlphaFoldDB" id="A0A2G1QTM3"/>
<dbReference type="Pfam" id="PF00027">
    <property type="entry name" value="cNMP_binding"/>
    <property type="match status" value="1"/>
</dbReference>
<comment type="caution">
    <text evidence="3">The sequence shown here is derived from an EMBL/GenBank/DDBJ whole genome shotgun (WGS) entry which is preliminary data.</text>
</comment>
<keyword evidence="4" id="KW-1185">Reference proteome</keyword>
<dbReference type="SUPFAM" id="SSF51206">
    <property type="entry name" value="cAMP-binding domain-like"/>
    <property type="match status" value="1"/>
</dbReference>
<keyword evidence="1" id="KW-0812">Transmembrane</keyword>
<dbReference type="RefSeq" id="WP_099303245.1">
    <property type="nucleotide sequence ID" value="NZ_PDVP01000001.1"/>
</dbReference>
<gene>
    <name evidence="3" type="ORF">CSC94_02105</name>
</gene>
<dbReference type="Gene3D" id="2.60.120.10">
    <property type="entry name" value="Jelly Rolls"/>
    <property type="match status" value="1"/>
</dbReference>
<dbReference type="PROSITE" id="PS50042">
    <property type="entry name" value="CNMP_BINDING_3"/>
    <property type="match status" value="1"/>
</dbReference>
<dbReference type="EMBL" id="PDVP01000001">
    <property type="protein sequence ID" value="PHP68810.1"/>
    <property type="molecule type" value="Genomic_DNA"/>
</dbReference>
<feature type="transmembrane region" description="Helical" evidence="1">
    <location>
        <begin position="33"/>
        <end position="54"/>
    </location>
</feature>
<organism evidence="3 4">
    <name type="scientific">Zhengella mangrovi</name>
    <dbReference type="NCBI Taxonomy" id="1982044"/>
    <lineage>
        <taxon>Bacteria</taxon>
        <taxon>Pseudomonadati</taxon>
        <taxon>Pseudomonadota</taxon>
        <taxon>Alphaproteobacteria</taxon>
        <taxon>Hyphomicrobiales</taxon>
        <taxon>Notoacmeibacteraceae</taxon>
        <taxon>Zhengella</taxon>
    </lineage>
</organism>
<evidence type="ECO:0000256" key="1">
    <source>
        <dbReference type="SAM" id="Phobius"/>
    </source>
</evidence>
<evidence type="ECO:0000313" key="4">
    <source>
        <dbReference type="Proteomes" id="UP000221168"/>
    </source>
</evidence>
<feature type="domain" description="Cyclic nucleotide-binding" evidence="2">
    <location>
        <begin position="97"/>
        <end position="197"/>
    </location>
</feature>
<dbReference type="CDD" id="cd00038">
    <property type="entry name" value="CAP_ED"/>
    <property type="match status" value="1"/>
</dbReference>
<evidence type="ECO:0000259" key="2">
    <source>
        <dbReference type="PROSITE" id="PS50042"/>
    </source>
</evidence>
<keyword evidence="1" id="KW-1133">Transmembrane helix</keyword>
<name>A0A2G1QTM3_9HYPH</name>
<dbReference type="OrthoDB" id="9799090at2"/>
<dbReference type="Proteomes" id="UP000221168">
    <property type="component" value="Unassembled WGS sequence"/>
</dbReference>
<evidence type="ECO:0000313" key="3">
    <source>
        <dbReference type="EMBL" id="PHP68810.1"/>
    </source>
</evidence>
<sequence length="247" mass="26472">MDLTFESAFSAGGMLGHASYLLLVLSMAMRRMVLLRLLVVASAVVGITYAAAILNDPVSTFWESLLITTNLVQLGWTWLADRRTVFSNEERALADNLLPGLPPAASLRFIRQGAWTDLAQGTILVRQGEPVASLAWIAAGEVGVMIDRRHIGHCGKGEIIGEFSAMSGDPATATVVAVTPARVWMMDAERLRALAGRGDPTALALEAGLSRDIRRKLGRANRRFLEMAVRAAATAPGVPIRDCPAAP</sequence>
<feature type="transmembrane region" description="Helical" evidence="1">
    <location>
        <begin position="6"/>
        <end position="26"/>
    </location>
</feature>
<accession>A0A2G1QTM3</accession>
<dbReference type="InterPro" id="IPR018490">
    <property type="entry name" value="cNMP-bd_dom_sf"/>
</dbReference>
<protein>
    <submittedName>
        <fullName evidence="3">Cyclic nucleotide-binding protein</fullName>
    </submittedName>
</protein>
<dbReference type="InterPro" id="IPR000595">
    <property type="entry name" value="cNMP-bd_dom"/>
</dbReference>
<dbReference type="InterPro" id="IPR014710">
    <property type="entry name" value="RmlC-like_jellyroll"/>
</dbReference>
<reference evidence="3 4" key="1">
    <citation type="submission" date="2017-10" db="EMBL/GenBank/DDBJ databases">
        <title>Sedimentibacterium mangrovi gen. nov., sp. nov., a novel member of family Phyllobacteriacea isolated from mangrove sediment.</title>
        <authorList>
            <person name="Liao H."/>
            <person name="Tian Y."/>
        </authorList>
    </citation>
    <scope>NUCLEOTIDE SEQUENCE [LARGE SCALE GENOMIC DNA]</scope>
    <source>
        <strain evidence="3 4">X9-2-2</strain>
    </source>
</reference>
<dbReference type="SMART" id="SM00100">
    <property type="entry name" value="cNMP"/>
    <property type="match status" value="1"/>
</dbReference>